<evidence type="ECO:0000313" key="3">
    <source>
        <dbReference type="EMBL" id="WFR96404.1"/>
    </source>
</evidence>
<dbReference type="PANTHER" id="PTHR22911:SF135">
    <property type="entry name" value="BLR4310 PROTEIN"/>
    <property type="match status" value="1"/>
</dbReference>
<organism evidence="3 4">
    <name type="scientific">Rhizobium tumorigenes</name>
    <dbReference type="NCBI Taxonomy" id="2041385"/>
    <lineage>
        <taxon>Bacteria</taxon>
        <taxon>Pseudomonadati</taxon>
        <taxon>Pseudomonadota</taxon>
        <taxon>Alphaproteobacteria</taxon>
        <taxon>Hyphomicrobiales</taxon>
        <taxon>Rhizobiaceae</taxon>
        <taxon>Rhizobium/Agrobacterium group</taxon>
        <taxon>Rhizobium</taxon>
    </lineage>
</organism>
<evidence type="ECO:0000313" key="4">
    <source>
        <dbReference type="Proteomes" id="UP000249499"/>
    </source>
</evidence>
<dbReference type="KEGG" id="rtu:PR017_04525"/>
<keyword evidence="1" id="KW-0812">Transmembrane</keyword>
<evidence type="ECO:0000256" key="1">
    <source>
        <dbReference type="SAM" id="Phobius"/>
    </source>
</evidence>
<feature type="transmembrane region" description="Helical" evidence="1">
    <location>
        <begin position="150"/>
        <end position="172"/>
    </location>
</feature>
<feature type="transmembrane region" description="Helical" evidence="1">
    <location>
        <begin position="184"/>
        <end position="203"/>
    </location>
</feature>
<dbReference type="RefSeq" id="WP_111220494.1">
    <property type="nucleotide sequence ID" value="NZ_CP117255.1"/>
</dbReference>
<gene>
    <name evidence="3" type="ORF">PR017_04525</name>
</gene>
<reference evidence="3 4" key="1">
    <citation type="journal article" date="2018" name="Sci. Rep.">
        <title>Rhizobium tumorigenes sp. nov., a novel plant tumorigenic bacterium isolated from cane gall tumors on thornless blackberry.</title>
        <authorList>
            <person name="Kuzmanovi N."/>
            <person name="Smalla K."/>
            <person name="Gronow S."/>
            <person name="PuBawska J."/>
        </authorList>
    </citation>
    <scope>NUCLEOTIDE SEQUENCE [LARGE SCALE GENOMIC DNA]</scope>
    <source>
        <strain evidence="3 4">1078</strain>
    </source>
</reference>
<name>A0AAF1K5S2_9HYPH</name>
<dbReference type="Proteomes" id="UP000249499">
    <property type="component" value="Chromosome"/>
</dbReference>
<keyword evidence="4" id="KW-1185">Reference proteome</keyword>
<sequence length="295" mass="31141">MGFSALSDHGKGLLLTTIGGLALSMDIPLIRLSSGEAWSILGLRNIVTLSVGIILLLVLRAGGQPWRLLLPGATGLWVGLFYGIGTVTFILAVYYTSAANVVFILAFNPMFAALLAWFVIGERPSNVTIATMLAMLVGVGLIVGDGVGGGHWLGDLLSAISALTTACAITIGRGSKRGMGFMPLLATVIPAAIGLSYALPSGLVVDHPFWILLDGGLMMPLAFWCLATGPRYLSGPEVAMFYLLETILAPVWIWMIFEETPRPMTLIGGSVMMVALASHSLWQARTKGRQAALAG</sequence>
<feature type="transmembrane region" description="Helical" evidence="1">
    <location>
        <begin position="101"/>
        <end position="120"/>
    </location>
</feature>
<feature type="transmembrane region" description="Helical" evidence="1">
    <location>
        <begin position="263"/>
        <end position="282"/>
    </location>
</feature>
<feature type="transmembrane region" description="Helical" evidence="1">
    <location>
        <begin position="37"/>
        <end position="59"/>
    </location>
</feature>
<dbReference type="PANTHER" id="PTHR22911">
    <property type="entry name" value="ACYL-MALONYL CONDENSING ENZYME-RELATED"/>
    <property type="match status" value="1"/>
</dbReference>
<feature type="transmembrane region" description="Helical" evidence="1">
    <location>
        <begin position="68"/>
        <end position="95"/>
    </location>
</feature>
<proteinExistence type="predicted"/>
<dbReference type="GO" id="GO:0016020">
    <property type="term" value="C:membrane"/>
    <property type="evidence" value="ECO:0007669"/>
    <property type="project" value="InterPro"/>
</dbReference>
<dbReference type="Pfam" id="PF00892">
    <property type="entry name" value="EamA"/>
    <property type="match status" value="1"/>
</dbReference>
<feature type="domain" description="EamA" evidence="2">
    <location>
        <begin position="11"/>
        <end position="143"/>
    </location>
</feature>
<dbReference type="AlphaFoldDB" id="A0AAF1K5S2"/>
<feature type="transmembrane region" description="Helical" evidence="1">
    <location>
        <begin position="239"/>
        <end position="257"/>
    </location>
</feature>
<evidence type="ECO:0000259" key="2">
    <source>
        <dbReference type="Pfam" id="PF00892"/>
    </source>
</evidence>
<feature type="transmembrane region" description="Helical" evidence="1">
    <location>
        <begin position="209"/>
        <end position="227"/>
    </location>
</feature>
<dbReference type="InterPro" id="IPR000620">
    <property type="entry name" value="EamA_dom"/>
</dbReference>
<keyword evidence="1" id="KW-1133">Transmembrane helix</keyword>
<protein>
    <submittedName>
        <fullName evidence="3">DMT family transporter</fullName>
    </submittedName>
</protein>
<dbReference type="InterPro" id="IPR037185">
    <property type="entry name" value="EmrE-like"/>
</dbReference>
<keyword evidence="1" id="KW-0472">Membrane</keyword>
<reference evidence="4" key="2">
    <citation type="journal article" date="2023" name="MicrobiologyOpen">
        <title>Genomics of the tumorigenes clade of the family Rhizobiaceae and description of Rhizobium rhododendri sp. nov.</title>
        <authorList>
            <person name="Kuzmanovic N."/>
            <person name="diCenzo G.C."/>
            <person name="Bunk B."/>
            <person name="Sproeer C."/>
            <person name="Fruehling A."/>
            <person name="Neumann-Schaal M."/>
            <person name="Overmann J."/>
            <person name="Smalla K."/>
        </authorList>
    </citation>
    <scope>NUCLEOTIDE SEQUENCE [LARGE SCALE GENOMIC DNA]</scope>
    <source>
        <strain evidence="4">1078</strain>
    </source>
</reference>
<dbReference type="EMBL" id="CP117255">
    <property type="protein sequence ID" value="WFR96404.1"/>
    <property type="molecule type" value="Genomic_DNA"/>
</dbReference>
<dbReference type="SUPFAM" id="SSF103481">
    <property type="entry name" value="Multidrug resistance efflux transporter EmrE"/>
    <property type="match status" value="2"/>
</dbReference>
<accession>A0AAF1K5S2</accession>
<feature type="transmembrane region" description="Helical" evidence="1">
    <location>
        <begin position="12"/>
        <end position="31"/>
    </location>
</feature>
<feature type="transmembrane region" description="Helical" evidence="1">
    <location>
        <begin position="127"/>
        <end position="144"/>
    </location>
</feature>